<feature type="region of interest" description="Disordered" evidence="1">
    <location>
        <begin position="22"/>
        <end position="44"/>
    </location>
</feature>
<evidence type="ECO:0000313" key="3">
    <source>
        <dbReference type="Proteomes" id="UP000316621"/>
    </source>
</evidence>
<accession>A0A4Y7ICM5</accession>
<sequence length="66" mass="7436">MKTSKEAVKKKPVKQLEIKMKNKEKTDEASLINNKSKTDNAEAAEPSSNIIAKLGMSFRWPECGRK</sequence>
<evidence type="ECO:0000256" key="1">
    <source>
        <dbReference type="SAM" id="MobiDB-lite"/>
    </source>
</evidence>
<dbReference type="Gramene" id="RZC45248">
    <property type="protein sequence ID" value="RZC45248"/>
    <property type="gene ID" value="C5167_038192"/>
</dbReference>
<dbReference type="EMBL" id="CM010715">
    <property type="protein sequence ID" value="RZC45248.1"/>
    <property type="molecule type" value="Genomic_DNA"/>
</dbReference>
<protein>
    <submittedName>
        <fullName evidence="2">Uncharacterized protein</fullName>
    </submittedName>
</protein>
<gene>
    <name evidence="2" type="ORF">C5167_038192</name>
</gene>
<evidence type="ECO:0000313" key="2">
    <source>
        <dbReference type="EMBL" id="RZC45248.1"/>
    </source>
</evidence>
<name>A0A4Y7ICM5_PAPSO</name>
<reference evidence="2 3" key="1">
    <citation type="journal article" date="2018" name="Science">
        <title>The opium poppy genome and morphinan production.</title>
        <authorList>
            <person name="Guo L."/>
            <person name="Winzer T."/>
            <person name="Yang X."/>
            <person name="Li Y."/>
            <person name="Ning Z."/>
            <person name="He Z."/>
            <person name="Teodor R."/>
            <person name="Lu Y."/>
            <person name="Bowser T.A."/>
            <person name="Graham I.A."/>
            <person name="Ye K."/>
        </authorList>
    </citation>
    <scope>NUCLEOTIDE SEQUENCE [LARGE SCALE GENOMIC DNA]</scope>
    <source>
        <strain evidence="3">cv. HN1</strain>
        <tissue evidence="2">Leaves</tissue>
    </source>
</reference>
<keyword evidence="3" id="KW-1185">Reference proteome</keyword>
<organism evidence="2 3">
    <name type="scientific">Papaver somniferum</name>
    <name type="common">Opium poppy</name>
    <dbReference type="NCBI Taxonomy" id="3469"/>
    <lineage>
        <taxon>Eukaryota</taxon>
        <taxon>Viridiplantae</taxon>
        <taxon>Streptophyta</taxon>
        <taxon>Embryophyta</taxon>
        <taxon>Tracheophyta</taxon>
        <taxon>Spermatophyta</taxon>
        <taxon>Magnoliopsida</taxon>
        <taxon>Ranunculales</taxon>
        <taxon>Papaveraceae</taxon>
        <taxon>Papaveroideae</taxon>
        <taxon>Papaver</taxon>
    </lineage>
</organism>
<proteinExistence type="predicted"/>
<dbReference type="Proteomes" id="UP000316621">
    <property type="component" value="Chromosome 1"/>
</dbReference>
<dbReference type="AlphaFoldDB" id="A0A4Y7ICM5"/>